<organism evidence="14 15">
    <name type="scientific">Rhodococcoides kyotonense</name>
    <dbReference type="NCBI Taxonomy" id="398843"/>
    <lineage>
        <taxon>Bacteria</taxon>
        <taxon>Bacillati</taxon>
        <taxon>Actinomycetota</taxon>
        <taxon>Actinomycetes</taxon>
        <taxon>Mycobacteriales</taxon>
        <taxon>Nocardiaceae</taxon>
        <taxon>Rhodococcoides</taxon>
    </lineage>
</organism>
<keyword evidence="9" id="KW-0406">Ion transport</keyword>
<dbReference type="GO" id="GO:0015252">
    <property type="term" value="F:proton channel activity"/>
    <property type="evidence" value="ECO:0007669"/>
    <property type="project" value="InterPro"/>
</dbReference>
<keyword evidence="4" id="KW-0633">Potassium transport</keyword>
<comment type="similarity">
    <text evidence="2">Belongs to the TMEM175 family.</text>
</comment>
<accession>A0A239EHN0</accession>
<evidence type="ECO:0000256" key="4">
    <source>
        <dbReference type="ARBA" id="ARBA00022538"/>
    </source>
</evidence>
<protein>
    <submittedName>
        <fullName evidence="14">Uncharacterized membrane protein</fullName>
    </submittedName>
</protein>
<dbReference type="AlphaFoldDB" id="A0A239EHN0"/>
<keyword evidence="6" id="KW-0631">Potassium channel</keyword>
<keyword evidence="3" id="KW-0813">Transport</keyword>
<proteinExistence type="inferred from homology"/>
<dbReference type="GO" id="GO:0005267">
    <property type="term" value="F:potassium channel activity"/>
    <property type="evidence" value="ECO:0007669"/>
    <property type="project" value="UniProtKB-KW"/>
</dbReference>
<comment type="catalytic activity">
    <reaction evidence="12">
        <text>K(+)(in) = K(+)(out)</text>
        <dbReference type="Rhea" id="RHEA:29463"/>
        <dbReference type="ChEBI" id="CHEBI:29103"/>
    </reaction>
</comment>
<keyword evidence="10 13" id="KW-0472">Membrane</keyword>
<comment type="subcellular location">
    <subcellularLocation>
        <location evidence="1">Membrane</location>
        <topology evidence="1">Multi-pass membrane protein</topology>
    </subcellularLocation>
</comment>
<keyword evidence="15" id="KW-1185">Reference proteome</keyword>
<evidence type="ECO:0000256" key="12">
    <source>
        <dbReference type="ARBA" id="ARBA00034430"/>
    </source>
</evidence>
<dbReference type="InterPro" id="IPR010617">
    <property type="entry name" value="TMEM175-like"/>
</dbReference>
<feature type="transmembrane region" description="Helical" evidence="13">
    <location>
        <begin position="117"/>
        <end position="136"/>
    </location>
</feature>
<keyword evidence="8 13" id="KW-1133">Transmembrane helix</keyword>
<evidence type="ECO:0000256" key="6">
    <source>
        <dbReference type="ARBA" id="ARBA00022826"/>
    </source>
</evidence>
<dbReference type="RefSeq" id="WP_176444129.1">
    <property type="nucleotide sequence ID" value="NZ_FZOW01000002.1"/>
</dbReference>
<evidence type="ECO:0000256" key="8">
    <source>
        <dbReference type="ARBA" id="ARBA00022989"/>
    </source>
</evidence>
<evidence type="ECO:0000256" key="9">
    <source>
        <dbReference type="ARBA" id="ARBA00023065"/>
    </source>
</evidence>
<evidence type="ECO:0000256" key="1">
    <source>
        <dbReference type="ARBA" id="ARBA00004141"/>
    </source>
</evidence>
<dbReference type="Proteomes" id="UP000198327">
    <property type="component" value="Unassembled WGS sequence"/>
</dbReference>
<evidence type="ECO:0000256" key="3">
    <source>
        <dbReference type="ARBA" id="ARBA00022448"/>
    </source>
</evidence>
<feature type="transmembrane region" description="Helical" evidence="13">
    <location>
        <begin position="157"/>
        <end position="182"/>
    </location>
</feature>
<dbReference type="Pfam" id="PF06736">
    <property type="entry name" value="TMEM175"/>
    <property type="match status" value="1"/>
</dbReference>
<dbReference type="EMBL" id="FZOW01000002">
    <property type="protein sequence ID" value="SNS43788.1"/>
    <property type="molecule type" value="Genomic_DNA"/>
</dbReference>
<reference evidence="15" key="1">
    <citation type="submission" date="2017-06" db="EMBL/GenBank/DDBJ databases">
        <authorList>
            <person name="Varghese N."/>
            <person name="Submissions S."/>
        </authorList>
    </citation>
    <scope>NUCLEOTIDE SEQUENCE [LARGE SCALE GENOMIC DNA]</scope>
    <source>
        <strain evidence="15">JCM 23211</strain>
    </source>
</reference>
<keyword evidence="11" id="KW-0407">Ion channel</keyword>
<name>A0A239EHN0_9NOCA</name>
<feature type="transmembrane region" description="Helical" evidence="13">
    <location>
        <begin position="79"/>
        <end position="97"/>
    </location>
</feature>
<evidence type="ECO:0000256" key="7">
    <source>
        <dbReference type="ARBA" id="ARBA00022958"/>
    </source>
</evidence>
<sequence>MDTQRGFERLVNFSDAVVAIAATLLILPLVDIAGPSDGITTWDLIGEHSAEIFAFVLSFVVIFRLWLTHHGIFRDLTGYTMPLAWANFVWLLSIVFLPFPTKLIAEKNGFDPSATSLYVGTIAVSVVAIFLVELVIEFNPDIAPYNSGRSLLGGSITAVLMLIAFALSFTVVGLWSMFALALESPVHRLIDRRRR</sequence>
<dbReference type="PANTHER" id="PTHR31462">
    <property type="entry name" value="ENDOSOMAL/LYSOSOMAL POTASSIUM CHANNEL TMEM175"/>
    <property type="match status" value="1"/>
</dbReference>
<evidence type="ECO:0000256" key="2">
    <source>
        <dbReference type="ARBA" id="ARBA00006920"/>
    </source>
</evidence>
<feature type="transmembrane region" description="Helical" evidence="13">
    <location>
        <begin position="50"/>
        <end position="67"/>
    </location>
</feature>
<evidence type="ECO:0000256" key="5">
    <source>
        <dbReference type="ARBA" id="ARBA00022692"/>
    </source>
</evidence>
<evidence type="ECO:0000313" key="14">
    <source>
        <dbReference type="EMBL" id="SNS43788.1"/>
    </source>
</evidence>
<evidence type="ECO:0000256" key="10">
    <source>
        <dbReference type="ARBA" id="ARBA00023136"/>
    </source>
</evidence>
<evidence type="ECO:0000256" key="13">
    <source>
        <dbReference type="SAM" id="Phobius"/>
    </source>
</evidence>
<evidence type="ECO:0000256" key="11">
    <source>
        <dbReference type="ARBA" id="ARBA00023303"/>
    </source>
</evidence>
<keyword evidence="5 13" id="KW-0812">Transmembrane</keyword>
<dbReference type="GO" id="GO:0016020">
    <property type="term" value="C:membrane"/>
    <property type="evidence" value="ECO:0007669"/>
    <property type="project" value="UniProtKB-SubCell"/>
</dbReference>
<keyword evidence="7" id="KW-0630">Potassium</keyword>
<gene>
    <name evidence="14" type="ORF">SAMN05421642_102376</name>
</gene>
<evidence type="ECO:0000313" key="15">
    <source>
        <dbReference type="Proteomes" id="UP000198327"/>
    </source>
</evidence>
<feature type="transmembrane region" description="Helical" evidence="13">
    <location>
        <begin position="12"/>
        <end position="30"/>
    </location>
</feature>
<dbReference type="PANTHER" id="PTHR31462:SF5">
    <property type="entry name" value="ENDOSOMAL_LYSOSOMAL PROTON CHANNEL TMEM175"/>
    <property type="match status" value="1"/>
</dbReference>